<reference evidence="3 4" key="1">
    <citation type="submission" date="2015-01" db="EMBL/GenBank/DDBJ databases">
        <title>Paenibacillus swuensis/DY6/whole genome sequencing.</title>
        <authorList>
            <person name="Kim M.K."/>
            <person name="Srinivasan S."/>
            <person name="Lee J.-J."/>
        </authorList>
    </citation>
    <scope>NUCLEOTIDE SEQUENCE [LARGE SCALE GENOMIC DNA]</scope>
    <source>
        <strain evidence="3 4">DY6</strain>
    </source>
</reference>
<dbReference type="InterPro" id="IPR029410">
    <property type="entry name" value="CAP_assoc"/>
</dbReference>
<organism evidence="3 4">
    <name type="scientific">Paenibacillus swuensis</name>
    <dbReference type="NCBI Taxonomy" id="1178515"/>
    <lineage>
        <taxon>Bacteria</taxon>
        <taxon>Bacillati</taxon>
        <taxon>Bacillota</taxon>
        <taxon>Bacilli</taxon>
        <taxon>Bacillales</taxon>
        <taxon>Paenibacillaceae</taxon>
        <taxon>Paenibacillus</taxon>
    </lineage>
</organism>
<dbReference type="EMBL" id="CP011388">
    <property type="protein sequence ID" value="ANE48999.1"/>
    <property type="molecule type" value="Genomic_DNA"/>
</dbReference>
<evidence type="ECO:0000313" key="4">
    <source>
        <dbReference type="Proteomes" id="UP000076927"/>
    </source>
</evidence>
<dbReference type="PANTHER" id="PTHR31157:SF1">
    <property type="entry name" value="SCP DOMAIN-CONTAINING PROTEIN"/>
    <property type="match status" value="1"/>
</dbReference>
<evidence type="ECO:0000313" key="3">
    <source>
        <dbReference type="EMBL" id="ANE48999.1"/>
    </source>
</evidence>
<dbReference type="SUPFAM" id="SSF55797">
    <property type="entry name" value="PR-1-like"/>
    <property type="match status" value="1"/>
</dbReference>
<dbReference type="InterPro" id="IPR035940">
    <property type="entry name" value="CAP_sf"/>
</dbReference>
<dbReference type="PANTHER" id="PTHR31157">
    <property type="entry name" value="SCP DOMAIN-CONTAINING PROTEIN"/>
    <property type="match status" value="1"/>
</dbReference>
<proteinExistence type="predicted"/>
<evidence type="ECO:0008006" key="5">
    <source>
        <dbReference type="Google" id="ProtNLM"/>
    </source>
</evidence>
<accession>A0A172TPJ1</accession>
<evidence type="ECO:0000259" key="1">
    <source>
        <dbReference type="Pfam" id="PF00188"/>
    </source>
</evidence>
<dbReference type="KEGG" id="pswu:SY83_17465"/>
<dbReference type="Pfam" id="PF14504">
    <property type="entry name" value="CAP_assoc_N"/>
    <property type="match status" value="1"/>
</dbReference>
<feature type="domain" description="SCP" evidence="1">
    <location>
        <begin position="197"/>
        <end position="309"/>
    </location>
</feature>
<dbReference type="Pfam" id="PF00188">
    <property type="entry name" value="CAP"/>
    <property type="match status" value="1"/>
</dbReference>
<dbReference type="InterPro" id="IPR014044">
    <property type="entry name" value="CAP_dom"/>
</dbReference>
<dbReference type="CDD" id="cd05379">
    <property type="entry name" value="CAP_bacterial"/>
    <property type="match status" value="1"/>
</dbReference>
<evidence type="ECO:0000259" key="2">
    <source>
        <dbReference type="Pfam" id="PF14504"/>
    </source>
</evidence>
<keyword evidence="4" id="KW-1185">Reference proteome</keyword>
<dbReference type="STRING" id="1178515.SY83_17465"/>
<name>A0A172TPJ1_9BACL</name>
<dbReference type="Gene3D" id="3.40.33.10">
    <property type="entry name" value="CAP"/>
    <property type="match status" value="1"/>
</dbReference>
<dbReference type="Proteomes" id="UP000076927">
    <property type="component" value="Chromosome"/>
</dbReference>
<feature type="domain" description="CAP-associated" evidence="2">
    <location>
        <begin position="45"/>
        <end position="175"/>
    </location>
</feature>
<sequence length="314" mass="35002">MKWDSITGIIWINRGQATLESTVQAPKPVATGSKPSVSLMGIEVGDSIETVTTRLGAPVRKDPSEYGFTWYIYHNKYKNYIQVGISNGIAVALYTNANGWTLKNNITVGTSKRDAEQQMGAPVTSIMKNNVKYILNDNEHIGRYRLGANYVTLFYDKYTQNRVTSVLVVQAKAEESLVQHHGSELISAYEQQSFDIANALRVRLGKTPFIWDKSVSSTARKHSADMIVNRYFDHSSPSGTSPLDRMKTDGIIFQSAAENIAAGQQNAIYAHEAWMNSEGHRTNLMSDNTRLGVGVSFGGKMNVYYTQNFFTPYK</sequence>
<dbReference type="PATRIC" id="fig|1178515.4.peg.3516"/>
<dbReference type="AlphaFoldDB" id="A0A172TPJ1"/>
<protein>
    <recommendedName>
        <fullName evidence="5">Copper amine oxidase</fullName>
    </recommendedName>
</protein>
<gene>
    <name evidence="3" type="ORF">SY83_17465</name>
</gene>